<dbReference type="GO" id="GO:0000981">
    <property type="term" value="F:DNA-binding transcription factor activity, RNA polymerase II-specific"/>
    <property type="evidence" value="ECO:0007669"/>
    <property type="project" value="InterPro"/>
</dbReference>
<keyword evidence="1" id="KW-0479">Metal-binding</keyword>
<dbReference type="InterPro" id="IPR036864">
    <property type="entry name" value="Zn2-C6_fun-type_DNA-bd_sf"/>
</dbReference>
<name>A0AAD5FXJ8_9ASCO</name>
<evidence type="ECO:0000256" key="6">
    <source>
        <dbReference type="SAM" id="MobiDB-lite"/>
    </source>
</evidence>
<dbReference type="AlphaFoldDB" id="A0AAD5FXJ8"/>
<organism evidence="8 9">
    <name type="scientific">Candida theae</name>
    <dbReference type="NCBI Taxonomy" id="1198502"/>
    <lineage>
        <taxon>Eukaryota</taxon>
        <taxon>Fungi</taxon>
        <taxon>Dikarya</taxon>
        <taxon>Ascomycota</taxon>
        <taxon>Saccharomycotina</taxon>
        <taxon>Pichiomycetes</taxon>
        <taxon>Debaryomycetaceae</taxon>
        <taxon>Candida/Lodderomyces clade</taxon>
        <taxon>Candida</taxon>
    </lineage>
</organism>
<reference evidence="8 9" key="1">
    <citation type="journal article" date="2022" name="DNA Res.">
        <title>Genome analysis of five recently described species of the CUG-Ser clade uncovers Candida theae as a new hybrid lineage with pathogenic potential in the Candida parapsilosis species complex.</title>
        <authorList>
            <person name="Mixao V."/>
            <person name="Del Olmo V."/>
            <person name="Hegedusova E."/>
            <person name="Saus E."/>
            <person name="Pryszcz L."/>
            <person name="Cillingova A."/>
            <person name="Nosek J."/>
            <person name="Gabaldon T."/>
        </authorList>
    </citation>
    <scope>NUCLEOTIDE SEQUENCE [LARGE SCALE GENOMIC DNA]</scope>
    <source>
        <strain evidence="8 9">CBS 12239</strain>
    </source>
</reference>
<keyword evidence="4" id="KW-0804">Transcription</keyword>
<feature type="compositionally biased region" description="Polar residues" evidence="6">
    <location>
        <begin position="213"/>
        <end position="243"/>
    </location>
</feature>
<feature type="compositionally biased region" description="Polar residues" evidence="6">
    <location>
        <begin position="76"/>
        <end position="116"/>
    </location>
</feature>
<dbReference type="PROSITE" id="PS50048">
    <property type="entry name" value="ZN2_CY6_FUNGAL_2"/>
    <property type="match status" value="1"/>
</dbReference>
<dbReference type="SUPFAM" id="SSF57701">
    <property type="entry name" value="Zn2/Cys6 DNA-binding domain"/>
    <property type="match status" value="1"/>
</dbReference>
<keyword evidence="3" id="KW-0805">Transcription regulation</keyword>
<keyword evidence="2" id="KW-0862">Zinc</keyword>
<feature type="compositionally biased region" description="Polar residues" evidence="6">
    <location>
        <begin position="303"/>
        <end position="315"/>
    </location>
</feature>
<comment type="caution">
    <text evidence="8">The sequence shown here is derived from an EMBL/GenBank/DDBJ whole genome shotgun (WGS) entry which is preliminary data.</text>
</comment>
<feature type="region of interest" description="Disordered" evidence="6">
    <location>
        <begin position="1"/>
        <end position="62"/>
    </location>
</feature>
<dbReference type="Pfam" id="PF04082">
    <property type="entry name" value="Fungal_trans"/>
    <property type="match status" value="1"/>
</dbReference>
<evidence type="ECO:0000256" key="3">
    <source>
        <dbReference type="ARBA" id="ARBA00023015"/>
    </source>
</evidence>
<evidence type="ECO:0000313" key="9">
    <source>
        <dbReference type="Proteomes" id="UP001204833"/>
    </source>
</evidence>
<dbReference type="PANTHER" id="PTHR31668:SF4">
    <property type="entry name" value="TRANSCRIPTIONAL ACTIVATOR PROTEIN DAL81"/>
    <property type="match status" value="1"/>
</dbReference>
<dbReference type="GO" id="GO:0003677">
    <property type="term" value="F:DNA binding"/>
    <property type="evidence" value="ECO:0007669"/>
    <property type="project" value="InterPro"/>
</dbReference>
<dbReference type="CDD" id="cd00067">
    <property type="entry name" value="GAL4"/>
    <property type="match status" value="1"/>
</dbReference>
<dbReference type="GO" id="GO:0001080">
    <property type="term" value="P:nitrogen catabolite activation of transcription from RNA polymerase II promoter"/>
    <property type="evidence" value="ECO:0007669"/>
    <property type="project" value="TreeGrafter"/>
</dbReference>
<dbReference type="Pfam" id="PF00172">
    <property type="entry name" value="Zn_clus"/>
    <property type="match status" value="1"/>
</dbReference>
<dbReference type="Proteomes" id="UP001204833">
    <property type="component" value="Unassembled WGS sequence"/>
</dbReference>
<dbReference type="CDD" id="cd12148">
    <property type="entry name" value="fungal_TF_MHR"/>
    <property type="match status" value="1"/>
</dbReference>
<feature type="compositionally biased region" description="Polar residues" evidence="6">
    <location>
        <begin position="926"/>
        <end position="938"/>
    </location>
</feature>
<keyword evidence="9" id="KW-1185">Reference proteome</keyword>
<dbReference type="InterPro" id="IPR001138">
    <property type="entry name" value="Zn2Cys6_DnaBD"/>
</dbReference>
<feature type="compositionally biased region" description="Polar residues" evidence="6">
    <location>
        <begin position="950"/>
        <end position="966"/>
    </location>
</feature>
<dbReference type="GeneID" id="76151921"/>
<feature type="region of interest" description="Disordered" evidence="6">
    <location>
        <begin position="76"/>
        <end position="118"/>
    </location>
</feature>
<dbReference type="GO" id="GO:0006351">
    <property type="term" value="P:DNA-templated transcription"/>
    <property type="evidence" value="ECO:0007669"/>
    <property type="project" value="InterPro"/>
</dbReference>
<gene>
    <name evidence="8" type="ORF">KGF57_003863</name>
</gene>
<dbReference type="PROSITE" id="PS00463">
    <property type="entry name" value="ZN2_CY6_FUNGAL_1"/>
    <property type="match status" value="1"/>
</dbReference>
<evidence type="ECO:0000256" key="5">
    <source>
        <dbReference type="ARBA" id="ARBA00023242"/>
    </source>
</evidence>
<accession>A0AAD5FXJ8</accession>
<feature type="region of interest" description="Disordered" evidence="6">
    <location>
        <begin position="286"/>
        <end position="317"/>
    </location>
</feature>
<feature type="compositionally biased region" description="Polar residues" evidence="6">
    <location>
        <begin position="910"/>
        <end position="919"/>
    </location>
</feature>
<feature type="compositionally biased region" description="Low complexity" evidence="6">
    <location>
        <begin position="870"/>
        <end position="896"/>
    </location>
</feature>
<sequence length="998" mass="112573">MEVKQTTSTLVTSNTIEDGNQNEEFINSQDHQHHPRPTSHHEGSANSNADKDSLNDSLNESTSFNEIPHAQDAAQPNYQNHYTPENTSNKPHPFNANSQGTFGPQDSRPASTQPNSGYLDPQWGHMMFDASSADYLYNIELLTHIPQPGNNTGVSDSNGGIMHHIQYQNNVHPEVDTVPLHEKFDNLNHSQQQSQLQLQLHPQLQLPHKEETLSQSQSPQASITQQLIDTTPNPSLQGVYTKSTKQRRPCDQCRRRKTKCVIVPNTNNCVQCEAKQLNCTYTTPATKRKASDMGSDPQKRGRPNNSGADNENNQIPDVPIREVAPVQDYSAMNHSLLKKTLSLQFPRSSFYVGPTNYLYDVNLLNKIINSRTGDSTGQGQSGSAKVEQASLSNSISLRKVCEEVHFVLKDDQSPQSYQTMSNDVDTIEKLISPHGQILIDLYFRIIHPSYPIVHKKVFLEKYARTHREFTAPLIAAVYVLAIQWWDYDPQLNRFPKPNVELILKIGLKNYLQEILKRPKLSAVQAGLLLLQCKHIISCKAANNQVQNSGDADYSEWVLCSQVVSLAEELGLGLDCNNWKLPKWERGLRKRLAWAVYMEDKWLSLKDSRPSHINENNWIVLPLHEQDFPDKHGDGDLKEGSSDLDTGKKVFTNLIALSKILSDILDQFYSMKAMREITNIGEVLKLAKPLQLQLRNWFYSLPSDLQMNLVQPRKLCSNGYLHLAYFATELTLHRKITTIIYQQTHAGNAPPPELVNVCRSAAKTRLLASIEFVRDLKPEHIHSFWHSSSSSNFTLIGTFAAILFISSPTQEEADFYRDQIFNYRWILKISSKGFDQVAEALSQLDLVLGNIPGLLNDHVDMPMVLPNVQNQQMMPQPNQGYQQSQPQSQPPQQQAQPGVSHPQPRPHTSYDGKTTTNQQKMRMPSNLRESPYNSPQSFYTPPFVPSPHSKAMNSPHASQSQGNTSRAVSPKVYSNKAPTYPDQSPQSSHLTKSPESTTR</sequence>
<keyword evidence="5" id="KW-0539">Nucleus</keyword>
<dbReference type="InterPro" id="IPR050797">
    <property type="entry name" value="Carb_Metab_Trans_Reg"/>
</dbReference>
<dbReference type="SMART" id="SM00906">
    <property type="entry name" value="Fungal_trans"/>
    <property type="match status" value="1"/>
</dbReference>
<dbReference type="EMBL" id="JAIHNG010000133">
    <property type="protein sequence ID" value="KAI5954839.1"/>
    <property type="molecule type" value="Genomic_DNA"/>
</dbReference>
<evidence type="ECO:0000313" key="8">
    <source>
        <dbReference type="EMBL" id="KAI5954839.1"/>
    </source>
</evidence>
<feature type="compositionally biased region" description="Polar residues" evidence="6">
    <location>
        <begin position="980"/>
        <end position="998"/>
    </location>
</feature>
<evidence type="ECO:0000256" key="4">
    <source>
        <dbReference type="ARBA" id="ARBA00023163"/>
    </source>
</evidence>
<feature type="domain" description="Zn(2)-C6 fungal-type" evidence="7">
    <location>
        <begin position="249"/>
        <end position="281"/>
    </location>
</feature>
<dbReference type="InterPro" id="IPR007219">
    <property type="entry name" value="XnlR_reg_dom"/>
</dbReference>
<dbReference type="SMART" id="SM00066">
    <property type="entry name" value="GAL4"/>
    <property type="match status" value="1"/>
</dbReference>
<dbReference type="RefSeq" id="XP_051607726.1">
    <property type="nucleotide sequence ID" value="XM_051753326.1"/>
</dbReference>
<dbReference type="PANTHER" id="PTHR31668">
    <property type="entry name" value="GLUCOSE TRANSPORT TRANSCRIPTION REGULATOR RGT1-RELATED-RELATED"/>
    <property type="match status" value="1"/>
</dbReference>
<evidence type="ECO:0000259" key="7">
    <source>
        <dbReference type="PROSITE" id="PS50048"/>
    </source>
</evidence>
<protein>
    <submittedName>
        <fullName evidence="8">DAL81</fullName>
    </submittedName>
</protein>
<evidence type="ECO:0000256" key="2">
    <source>
        <dbReference type="ARBA" id="ARBA00022833"/>
    </source>
</evidence>
<feature type="compositionally biased region" description="Polar residues" evidence="6">
    <location>
        <begin position="1"/>
        <end position="29"/>
    </location>
</feature>
<dbReference type="Gene3D" id="4.10.240.10">
    <property type="entry name" value="Zn(2)-C6 fungal-type DNA-binding domain"/>
    <property type="match status" value="1"/>
</dbReference>
<dbReference type="GO" id="GO:0005634">
    <property type="term" value="C:nucleus"/>
    <property type="evidence" value="ECO:0007669"/>
    <property type="project" value="TreeGrafter"/>
</dbReference>
<dbReference type="GO" id="GO:0008270">
    <property type="term" value="F:zinc ion binding"/>
    <property type="evidence" value="ECO:0007669"/>
    <property type="project" value="InterPro"/>
</dbReference>
<feature type="compositionally biased region" description="Basic and acidic residues" evidence="6">
    <location>
        <begin position="39"/>
        <end position="54"/>
    </location>
</feature>
<proteinExistence type="predicted"/>
<feature type="region of interest" description="Disordered" evidence="6">
    <location>
        <begin position="208"/>
        <end position="248"/>
    </location>
</feature>
<evidence type="ECO:0000256" key="1">
    <source>
        <dbReference type="ARBA" id="ARBA00022723"/>
    </source>
</evidence>
<feature type="region of interest" description="Disordered" evidence="6">
    <location>
        <begin position="870"/>
        <end position="998"/>
    </location>
</feature>